<gene>
    <name evidence="1" type="ORF">KL86SPO_20518</name>
</gene>
<proteinExistence type="predicted"/>
<organism evidence="1">
    <name type="scientific">uncultured Sporomusa sp</name>
    <dbReference type="NCBI Taxonomy" id="307249"/>
    <lineage>
        <taxon>Bacteria</taxon>
        <taxon>Bacillati</taxon>
        <taxon>Bacillota</taxon>
        <taxon>Negativicutes</taxon>
        <taxon>Selenomonadales</taxon>
        <taxon>Sporomusaceae</taxon>
        <taxon>Sporomusa</taxon>
        <taxon>environmental samples</taxon>
    </lineage>
</organism>
<dbReference type="EMBL" id="FMJE01000002">
    <property type="protein sequence ID" value="SCM79335.1"/>
    <property type="molecule type" value="Genomic_DNA"/>
</dbReference>
<reference evidence="1" key="1">
    <citation type="submission" date="2016-08" db="EMBL/GenBank/DDBJ databases">
        <authorList>
            <person name="Seilhamer J.J."/>
        </authorList>
    </citation>
    <scope>NUCLEOTIDE SEQUENCE</scope>
    <source>
        <strain evidence="1">86</strain>
    </source>
</reference>
<dbReference type="AlphaFoldDB" id="A0A212LP47"/>
<evidence type="ECO:0000313" key="1">
    <source>
        <dbReference type="EMBL" id="SCM79335.1"/>
    </source>
</evidence>
<dbReference type="RefSeq" id="WP_288183493.1">
    <property type="nucleotide sequence ID" value="NZ_LT608335.1"/>
</dbReference>
<accession>A0A212LP47</accession>
<protein>
    <submittedName>
        <fullName evidence="1">Uncharacterized protein</fullName>
    </submittedName>
</protein>
<sequence>MCQQWQLLGDWLVNDQRRVIIKHGGPQLIDITADQDTIYEIISKVLNSSWSMEEFMRYLKEKDLAV</sequence>
<name>A0A212LP47_9FIRM</name>